<dbReference type="EMBL" id="CP045900">
    <property type="protein sequence ID" value="QQP42029.1"/>
    <property type="molecule type" value="Genomic_DNA"/>
</dbReference>
<feature type="region of interest" description="Disordered" evidence="1">
    <location>
        <begin position="90"/>
        <end position="131"/>
    </location>
</feature>
<name>A0A7T8H1Y1_CALRO</name>
<evidence type="ECO:0000313" key="3">
    <source>
        <dbReference type="Proteomes" id="UP000595437"/>
    </source>
</evidence>
<evidence type="ECO:0000313" key="2">
    <source>
        <dbReference type="EMBL" id="QQP42029.1"/>
    </source>
</evidence>
<dbReference type="AlphaFoldDB" id="A0A7T8H1Y1"/>
<gene>
    <name evidence="2" type="ORF">FKW44_016569</name>
</gene>
<sequence length="146" mass="17274">MGIGVLEAELAEVLLVPPEEEEFPLMFAKRERVRDKGIIRRQRTQGGKAPMKQPPQIRHDNKTHKTTSQSKHNNILIILTIMNRDPFTNKEYHKLHMESHTQKHTRRSQESRRNSNNDYPRAPQSSNYKRRLRIRLQKKDFQAGLK</sequence>
<keyword evidence="3" id="KW-1185">Reference proteome</keyword>
<feature type="compositionally biased region" description="Basic and acidic residues" evidence="1">
    <location>
        <begin position="90"/>
        <end position="115"/>
    </location>
</feature>
<reference evidence="3" key="1">
    <citation type="submission" date="2021-01" db="EMBL/GenBank/DDBJ databases">
        <title>Caligus Genome Assembly.</title>
        <authorList>
            <person name="Gallardo-Escarate C."/>
        </authorList>
    </citation>
    <scope>NUCLEOTIDE SEQUENCE [LARGE SCALE GENOMIC DNA]</scope>
</reference>
<proteinExistence type="predicted"/>
<feature type="region of interest" description="Disordered" evidence="1">
    <location>
        <begin position="36"/>
        <end position="73"/>
    </location>
</feature>
<evidence type="ECO:0000256" key="1">
    <source>
        <dbReference type="SAM" id="MobiDB-lite"/>
    </source>
</evidence>
<organism evidence="2 3">
    <name type="scientific">Caligus rogercresseyi</name>
    <name type="common">Sea louse</name>
    <dbReference type="NCBI Taxonomy" id="217165"/>
    <lineage>
        <taxon>Eukaryota</taxon>
        <taxon>Metazoa</taxon>
        <taxon>Ecdysozoa</taxon>
        <taxon>Arthropoda</taxon>
        <taxon>Crustacea</taxon>
        <taxon>Multicrustacea</taxon>
        <taxon>Hexanauplia</taxon>
        <taxon>Copepoda</taxon>
        <taxon>Siphonostomatoida</taxon>
        <taxon>Caligidae</taxon>
        <taxon>Caligus</taxon>
    </lineage>
</organism>
<dbReference type="Proteomes" id="UP000595437">
    <property type="component" value="Chromosome 11"/>
</dbReference>
<protein>
    <submittedName>
        <fullName evidence="2">Uncharacterized protein</fullName>
    </submittedName>
</protein>
<accession>A0A7T8H1Y1</accession>